<evidence type="ECO:0000256" key="1">
    <source>
        <dbReference type="ARBA" id="ARBA00022785"/>
    </source>
</evidence>
<reference evidence="2" key="1">
    <citation type="journal article" date="2020" name="mSystems">
        <title>Genome- and Community-Level Interaction Insights into Carbon Utilization and Element Cycling Functions of Hydrothermarchaeota in Hydrothermal Sediment.</title>
        <authorList>
            <person name="Zhou Z."/>
            <person name="Liu Y."/>
            <person name="Xu W."/>
            <person name="Pan J."/>
            <person name="Luo Z.H."/>
            <person name="Li M."/>
        </authorList>
    </citation>
    <scope>NUCLEOTIDE SEQUENCE [LARGE SCALE GENOMIC DNA]</scope>
    <source>
        <strain evidence="2">SpSt-897</strain>
    </source>
</reference>
<protein>
    <recommendedName>
        <fullName evidence="3">7-cyano-7-deazaguanine synthase</fullName>
    </recommendedName>
</protein>
<dbReference type="SUPFAM" id="SSF52402">
    <property type="entry name" value="Adenine nucleotide alpha hydrolases-like"/>
    <property type="match status" value="1"/>
</dbReference>
<evidence type="ECO:0000313" key="2">
    <source>
        <dbReference type="EMBL" id="HGF35438.1"/>
    </source>
</evidence>
<accession>A0A7C3UZH1</accession>
<dbReference type="Pfam" id="PF06508">
    <property type="entry name" value="QueC"/>
    <property type="match status" value="1"/>
</dbReference>
<dbReference type="InterPro" id="IPR014729">
    <property type="entry name" value="Rossmann-like_a/b/a_fold"/>
</dbReference>
<dbReference type="InterPro" id="IPR049676">
    <property type="entry name" value="QatC"/>
</dbReference>
<organism evidence="2">
    <name type="scientific">Desulfobacca acetoxidans</name>
    <dbReference type="NCBI Taxonomy" id="60893"/>
    <lineage>
        <taxon>Bacteria</taxon>
        <taxon>Pseudomonadati</taxon>
        <taxon>Thermodesulfobacteriota</taxon>
        <taxon>Desulfobaccia</taxon>
        <taxon>Desulfobaccales</taxon>
        <taxon>Desulfobaccaceae</taxon>
        <taxon>Desulfobacca</taxon>
    </lineage>
</organism>
<dbReference type="GO" id="GO:0008616">
    <property type="term" value="P:tRNA queuosine(34) biosynthetic process"/>
    <property type="evidence" value="ECO:0007669"/>
    <property type="project" value="UniProtKB-KW"/>
</dbReference>
<dbReference type="Gene3D" id="3.40.50.620">
    <property type="entry name" value="HUPs"/>
    <property type="match status" value="1"/>
</dbReference>
<dbReference type="AlphaFoldDB" id="A0A7C3UZH1"/>
<name>A0A7C3UZH1_9BACT</name>
<dbReference type="EMBL" id="DTMF01000332">
    <property type="protein sequence ID" value="HGF35438.1"/>
    <property type="molecule type" value="Genomic_DNA"/>
</dbReference>
<dbReference type="NCBIfam" id="NF041925">
    <property type="entry name" value="QatC"/>
    <property type="match status" value="1"/>
</dbReference>
<evidence type="ECO:0008006" key="3">
    <source>
        <dbReference type="Google" id="ProtNLM"/>
    </source>
</evidence>
<gene>
    <name evidence="2" type="ORF">ENW96_13845</name>
</gene>
<comment type="caution">
    <text evidence="2">The sequence shown here is derived from an EMBL/GenBank/DDBJ whole genome shotgun (WGS) entry which is preliminary data.</text>
</comment>
<dbReference type="InterPro" id="IPR018317">
    <property type="entry name" value="QueC"/>
</dbReference>
<keyword evidence="1" id="KW-0671">Queuosine biosynthesis</keyword>
<proteinExistence type="predicted"/>
<sequence>MAGAGRVAVCDRYPGENPETLRRGRFIDMTNGFSPPDRRDPRRARPFCLFLKTSRARRHPSPRADAVVHLGAPSASGLGLHHNLHQFWLLPEPEQESVQALLLWALGVWAADKLVLRTLQPDAWSRQFIIHCPLPPAWAEVAPNLEPLLAFLTGDKWTIRPQEARPDLNFAQTWPHRWQPTAISLFSGGLDSLTGAIDLLEKGHRLVLVSHYDYGQLAAVQQTLAAELARHYGPDCVHHLALRVQFEGPELTLRSRSLLYLALGVTAAAAFPDNLPLFIPENGWISLNPPLTLNRLGTYSTRTTHPHFLEGLAAIWRQVGLGRELINPYQESTKGRILAQCCNLDLLHKWTPLSISCARPVVGRWQGQAAGACGYCYPCLVRRAALHRLGWDRREEYRVDVLADAEVLLHRVKGRNLRALCLAVKTWEEAPQEILSRLWLGTTPRDLSWRAAAATRILDAGFKEIALWLRDKGGTGIRKFLG</sequence>